<evidence type="ECO:0000313" key="5">
    <source>
        <dbReference type="Proteomes" id="UP000254258"/>
    </source>
</evidence>
<dbReference type="PROSITE" id="PS50110">
    <property type="entry name" value="RESPONSE_REGULATORY"/>
    <property type="match status" value="1"/>
</dbReference>
<keyword evidence="1 2" id="KW-0597">Phosphoprotein</keyword>
<dbReference type="EMBL" id="QRBE01000003">
    <property type="protein sequence ID" value="RDS82814.1"/>
    <property type="molecule type" value="Genomic_DNA"/>
</dbReference>
<sequence length="119" mass="13499">MLRILLVEDDPDVAAVTRGMLEFCGYHVTVASNGRYGLDIIRQEQPELIVTDFMMPMMSGLEMIERAQEAGYEGPVILCSAVPESQFPPHRARYDAYLQKPYYVAALLDAVERMKDRGR</sequence>
<evidence type="ECO:0000259" key="3">
    <source>
        <dbReference type="PROSITE" id="PS50110"/>
    </source>
</evidence>
<evidence type="ECO:0000313" key="4">
    <source>
        <dbReference type="EMBL" id="RDS82814.1"/>
    </source>
</evidence>
<dbReference type="CDD" id="cd00156">
    <property type="entry name" value="REC"/>
    <property type="match status" value="1"/>
</dbReference>
<feature type="domain" description="Response regulatory" evidence="3">
    <location>
        <begin position="3"/>
        <end position="115"/>
    </location>
</feature>
<evidence type="ECO:0000256" key="1">
    <source>
        <dbReference type="ARBA" id="ARBA00022553"/>
    </source>
</evidence>
<reference evidence="4 5" key="1">
    <citation type="submission" date="2018-07" db="EMBL/GenBank/DDBJ databases">
        <title>Dyella monticola sp. nov. and Dyella psychrodurans sp. nov. isolated from monsoon evergreen broad-leaved forest soil of Dinghu Mountain, China.</title>
        <authorList>
            <person name="Gao Z."/>
            <person name="Qiu L."/>
        </authorList>
    </citation>
    <scope>NUCLEOTIDE SEQUENCE [LARGE SCALE GENOMIC DNA]</scope>
    <source>
        <strain evidence="4 5">4G-K06</strain>
    </source>
</reference>
<dbReference type="OrthoDB" id="9797243at2"/>
<comment type="caution">
    <text evidence="4">The sequence shown here is derived from an EMBL/GenBank/DDBJ whole genome shotgun (WGS) entry which is preliminary data.</text>
</comment>
<gene>
    <name evidence="4" type="ORF">DWU98_06600</name>
</gene>
<dbReference type="Gene3D" id="3.40.50.2300">
    <property type="match status" value="1"/>
</dbReference>
<evidence type="ECO:0000256" key="2">
    <source>
        <dbReference type="PROSITE-ProRule" id="PRU00169"/>
    </source>
</evidence>
<proteinExistence type="predicted"/>
<dbReference type="Proteomes" id="UP000254258">
    <property type="component" value="Unassembled WGS sequence"/>
</dbReference>
<name>A0A370X320_9GAMM</name>
<feature type="modified residue" description="4-aspartylphosphate" evidence="2">
    <location>
        <position position="52"/>
    </location>
</feature>
<protein>
    <submittedName>
        <fullName evidence="4">Response regulator</fullName>
    </submittedName>
</protein>
<dbReference type="PANTHER" id="PTHR44591:SF3">
    <property type="entry name" value="RESPONSE REGULATORY DOMAIN-CONTAINING PROTEIN"/>
    <property type="match status" value="1"/>
</dbReference>
<dbReference type="SMART" id="SM00448">
    <property type="entry name" value="REC"/>
    <property type="match status" value="1"/>
</dbReference>
<dbReference type="PANTHER" id="PTHR44591">
    <property type="entry name" value="STRESS RESPONSE REGULATOR PROTEIN 1"/>
    <property type="match status" value="1"/>
</dbReference>
<dbReference type="InterPro" id="IPR001789">
    <property type="entry name" value="Sig_transdc_resp-reg_receiver"/>
</dbReference>
<dbReference type="AlphaFoldDB" id="A0A370X320"/>
<dbReference type="RefSeq" id="WP_115494726.1">
    <property type="nucleotide sequence ID" value="NZ_QRBE01000003.1"/>
</dbReference>
<dbReference type="InterPro" id="IPR011006">
    <property type="entry name" value="CheY-like_superfamily"/>
</dbReference>
<dbReference type="Pfam" id="PF00072">
    <property type="entry name" value="Response_reg"/>
    <property type="match status" value="1"/>
</dbReference>
<dbReference type="InterPro" id="IPR050595">
    <property type="entry name" value="Bact_response_regulator"/>
</dbReference>
<accession>A0A370X320</accession>
<keyword evidence="5" id="KW-1185">Reference proteome</keyword>
<dbReference type="GO" id="GO:0000160">
    <property type="term" value="P:phosphorelay signal transduction system"/>
    <property type="evidence" value="ECO:0007669"/>
    <property type="project" value="InterPro"/>
</dbReference>
<dbReference type="SUPFAM" id="SSF52172">
    <property type="entry name" value="CheY-like"/>
    <property type="match status" value="1"/>
</dbReference>
<organism evidence="4 5">
    <name type="scientific">Dyella monticola</name>
    <dbReference type="NCBI Taxonomy" id="1927958"/>
    <lineage>
        <taxon>Bacteria</taxon>
        <taxon>Pseudomonadati</taxon>
        <taxon>Pseudomonadota</taxon>
        <taxon>Gammaproteobacteria</taxon>
        <taxon>Lysobacterales</taxon>
        <taxon>Rhodanobacteraceae</taxon>
        <taxon>Dyella</taxon>
    </lineage>
</organism>